<proteinExistence type="predicted"/>
<dbReference type="Proteomes" id="UP000461585">
    <property type="component" value="Unassembled WGS sequence"/>
</dbReference>
<dbReference type="SUPFAM" id="SSF53335">
    <property type="entry name" value="S-adenosyl-L-methionine-dependent methyltransferases"/>
    <property type="match status" value="1"/>
</dbReference>
<dbReference type="Pfam" id="PF08241">
    <property type="entry name" value="Methyltransf_11"/>
    <property type="match status" value="1"/>
</dbReference>
<dbReference type="AlphaFoldDB" id="A0A7X5HW61"/>
<evidence type="ECO:0000313" key="3">
    <source>
        <dbReference type="Proteomes" id="UP000461585"/>
    </source>
</evidence>
<dbReference type="GO" id="GO:0032259">
    <property type="term" value="P:methylation"/>
    <property type="evidence" value="ECO:0007669"/>
    <property type="project" value="UniProtKB-KW"/>
</dbReference>
<gene>
    <name evidence="2" type="ORF">GXN74_07410</name>
</gene>
<comment type="caution">
    <text evidence="2">The sequence shown here is derived from an EMBL/GenBank/DDBJ whole genome shotgun (WGS) entry which is preliminary data.</text>
</comment>
<dbReference type="InterPro" id="IPR029063">
    <property type="entry name" value="SAM-dependent_MTases_sf"/>
</dbReference>
<protein>
    <submittedName>
        <fullName evidence="2">Methyltransferase domain-containing protein</fullName>
    </submittedName>
</protein>
<dbReference type="CDD" id="cd02440">
    <property type="entry name" value="AdoMet_MTases"/>
    <property type="match status" value="1"/>
</dbReference>
<organism evidence="2 3">
    <name type="scientific">Anaerotalea alkaliphila</name>
    <dbReference type="NCBI Taxonomy" id="2662126"/>
    <lineage>
        <taxon>Bacteria</taxon>
        <taxon>Bacillati</taxon>
        <taxon>Bacillota</taxon>
        <taxon>Clostridia</taxon>
        <taxon>Eubacteriales</taxon>
        <taxon>Anaerotalea</taxon>
    </lineage>
</organism>
<dbReference type="GO" id="GO:0008757">
    <property type="term" value="F:S-adenosylmethionine-dependent methyltransferase activity"/>
    <property type="evidence" value="ECO:0007669"/>
    <property type="project" value="InterPro"/>
</dbReference>
<sequence>MDEMELMIDLHKDGDRQGPGSPEATLQALAFTEGIGPDSRILDIGCGTGGQTLTLGKKTGARIEAVDFLPAFLEILEGRAARAGLGERIHGVRASMEALPYPDGSFDLVWSEGAIYNMGFARGVREWRRLLKSRGFLAVSEICWFTKERPQELTSYWEGLYPEIDTVSGVTKVLEEAGYRPVAHFLLPESCWLEAFYEPLLERLEDFLKRHGHSPGARALVEEHQEEIRMYRKYKEHYGYGFFIAQRTGD</sequence>
<keyword evidence="2" id="KW-0489">Methyltransferase</keyword>
<dbReference type="Gene3D" id="3.40.50.150">
    <property type="entry name" value="Vaccinia Virus protein VP39"/>
    <property type="match status" value="1"/>
</dbReference>
<dbReference type="PANTHER" id="PTHR43591:SF24">
    <property type="entry name" value="2-METHOXY-6-POLYPRENYL-1,4-BENZOQUINOL METHYLASE, MITOCHONDRIAL"/>
    <property type="match status" value="1"/>
</dbReference>
<evidence type="ECO:0000313" key="2">
    <source>
        <dbReference type="EMBL" id="NDL67571.1"/>
    </source>
</evidence>
<keyword evidence="3" id="KW-1185">Reference proteome</keyword>
<reference evidence="2 3" key="1">
    <citation type="submission" date="2020-01" db="EMBL/GenBank/DDBJ databases">
        <title>Anaeroalcalibacter tamaniensis gen. nov., sp. nov., moderately halophilic strictly anaerobic fermenter bacterium from mud volcano of Taman peninsula.</title>
        <authorList>
            <person name="Frolova A."/>
            <person name="Merkel A.Y."/>
            <person name="Slobodkin A.I."/>
        </authorList>
    </citation>
    <scope>NUCLEOTIDE SEQUENCE [LARGE SCALE GENOMIC DNA]</scope>
    <source>
        <strain evidence="2 3">F-3ap</strain>
    </source>
</reference>
<name>A0A7X5HW61_9FIRM</name>
<accession>A0A7X5HW61</accession>
<evidence type="ECO:0000259" key="1">
    <source>
        <dbReference type="Pfam" id="PF08241"/>
    </source>
</evidence>
<dbReference type="RefSeq" id="WP_162370297.1">
    <property type="nucleotide sequence ID" value="NZ_JAAEEH010000016.1"/>
</dbReference>
<dbReference type="EMBL" id="JAAEEH010000016">
    <property type="protein sequence ID" value="NDL67571.1"/>
    <property type="molecule type" value="Genomic_DNA"/>
</dbReference>
<feature type="domain" description="Methyltransferase type 11" evidence="1">
    <location>
        <begin position="42"/>
        <end position="138"/>
    </location>
</feature>
<dbReference type="InterPro" id="IPR013216">
    <property type="entry name" value="Methyltransf_11"/>
</dbReference>
<dbReference type="PANTHER" id="PTHR43591">
    <property type="entry name" value="METHYLTRANSFERASE"/>
    <property type="match status" value="1"/>
</dbReference>
<keyword evidence="2" id="KW-0808">Transferase</keyword>